<keyword evidence="2 7" id="KW-0808">Transferase</keyword>
<evidence type="ECO:0000256" key="4">
    <source>
        <dbReference type="ARBA" id="ARBA00022777"/>
    </source>
</evidence>
<organism evidence="7 8">
    <name type="scientific">Undibacterium cyanobacteriorum</name>
    <dbReference type="NCBI Taxonomy" id="3073561"/>
    <lineage>
        <taxon>Bacteria</taxon>
        <taxon>Pseudomonadati</taxon>
        <taxon>Pseudomonadota</taxon>
        <taxon>Betaproteobacteria</taxon>
        <taxon>Burkholderiales</taxon>
        <taxon>Oxalobacteraceae</taxon>
        <taxon>Undibacterium</taxon>
    </lineage>
</organism>
<feature type="domain" description="Carbohydrate kinase PfkB" evidence="6">
    <location>
        <begin position="29"/>
        <end position="306"/>
    </location>
</feature>
<dbReference type="CDD" id="cd01167">
    <property type="entry name" value="bac_FRK"/>
    <property type="match status" value="1"/>
</dbReference>
<dbReference type="Pfam" id="PF00294">
    <property type="entry name" value="PfkB"/>
    <property type="match status" value="1"/>
</dbReference>
<evidence type="ECO:0000259" key="6">
    <source>
        <dbReference type="Pfam" id="PF00294"/>
    </source>
</evidence>
<dbReference type="Proteomes" id="UP001181355">
    <property type="component" value="Chromosome"/>
</dbReference>
<evidence type="ECO:0000313" key="8">
    <source>
        <dbReference type="Proteomes" id="UP001181355"/>
    </source>
</evidence>
<dbReference type="EMBL" id="CP133720">
    <property type="protein sequence ID" value="WMW80022.1"/>
    <property type="molecule type" value="Genomic_DNA"/>
</dbReference>
<name>A0ABY9RI71_9BURK</name>
<dbReference type="PROSITE" id="PS00584">
    <property type="entry name" value="PFKB_KINASES_2"/>
    <property type="match status" value="1"/>
</dbReference>
<evidence type="ECO:0000256" key="3">
    <source>
        <dbReference type="ARBA" id="ARBA00022741"/>
    </source>
</evidence>
<keyword evidence="8" id="KW-1185">Reference proteome</keyword>
<evidence type="ECO:0000256" key="1">
    <source>
        <dbReference type="ARBA" id="ARBA00010688"/>
    </source>
</evidence>
<dbReference type="InterPro" id="IPR011611">
    <property type="entry name" value="PfkB_dom"/>
</dbReference>
<dbReference type="InterPro" id="IPR050306">
    <property type="entry name" value="PfkB_Carbo_kinase"/>
</dbReference>
<dbReference type="Gene3D" id="3.40.1190.20">
    <property type="match status" value="1"/>
</dbReference>
<dbReference type="InterPro" id="IPR029056">
    <property type="entry name" value="Ribokinase-like"/>
</dbReference>
<comment type="similarity">
    <text evidence="1">Belongs to the carbohydrate kinase PfkB family.</text>
</comment>
<dbReference type="SUPFAM" id="SSF53613">
    <property type="entry name" value="Ribokinase-like"/>
    <property type="match status" value="1"/>
</dbReference>
<accession>A0ABY9RI71</accession>
<dbReference type="PANTHER" id="PTHR43085:SF1">
    <property type="entry name" value="PSEUDOURIDINE KINASE-RELATED"/>
    <property type="match status" value="1"/>
</dbReference>
<keyword evidence="4 7" id="KW-0418">Kinase</keyword>
<sequence>MGEILQDARAFPEFVCPGEALTDMIRTGPDQWQSLVGGSTWNVARSLAKLGLSTGFAGAISCDLFGDALYAASEQAELDCRLIQRYAKSPLLAIVGETSPPDYFFIGDDAADLYFDPDALPTGWDQRLRWAHFGGISLARPRLAPKLIALAQRLKAQGVKISYDPNFRKLMDANYDATLVTMCGLADVIKVSDDDLIGLFRNTDLVHNFAKLRAMNPKSMILYTRGAAGASLHSHLHLRGDDQDHSWHAQPPKIAVVDTVGAGDASIAGLLYSLDQHPERSPQMHLNFAVASGAAACLAAGAQAPSVADIAPLFASMS</sequence>
<gene>
    <name evidence="7" type="ORF">RF679_15420</name>
</gene>
<dbReference type="InterPro" id="IPR002173">
    <property type="entry name" value="Carboh/pur_kinase_PfkB_CS"/>
</dbReference>
<evidence type="ECO:0000313" key="7">
    <source>
        <dbReference type="EMBL" id="WMW80022.1"/>
    </source>
</evidence>
<keyword evidence="5" id="KW-0067">ATP-binding</keyword>
<evidence type="ECO:0000256" key="2">
    <source>
        <dbReference type="ARBA" id="ARBA00022679"/>
    </source>
</evidence>
<reference evidence="7" key="1">
    <citation type="submission" date="2023-09" db="EMBL/GenBank/DDBJ databases">
        <title>Undibacterium sp. 20NA77.5 isolated from freshwater.</title>
        <authorList>
            <person name="Le V."/>
            <person name="Ko S.-R."/>
            <person name="Ahn C.-Y."/>
            <person name="Oh H.-M."/>
        </authorList>
    </citation>
    <scope>NUCLEOTIDE SEQUENCE</scope>
    <source>
        <strain evidence="7">20NA77.5</strain>
    </source>
</reference>
<evidence type="ECO:0000256" key="5">
    <source>
        <dbReference type="ARBA" id="ARBA00022840"/>
    </source>
</evidence>
<keyword evidence="3" id="KW-0547">Nucleotide-binding</keyword>
<dbReference type="GO" id="GO:0016301">
    <property type="term" value="F:kinase activity"/>
    <property type="evidence" value="ECO:0007669"/>
    <property type="project" value="UniProtKB-KW"/>
</dbReference>
<protein>
    <submittedName>
        <fullName evidence="7">Carbohydrate kinase</fullName>
        <ecNumber evidence="7">2.7.1.-</ecNumber>
    </submittedName>
</protein>
<dbReference type="RefSeq" id="WP_309481515.1">
    <property type="nucleotide sequence ID" value="NZ_CP133720.1"/>
</dbReference>
<dbReference type="EC" id="2.7.1.-" evidence="7"/>
<proteinExistence type="inferred from homology"/>
<dbReference type="PANTHER" id="PTHR43085">
    <property type="entry name" value="HEXOKINASE FAMILY MEMBER"/>
    <property type="match status" value="1"/>
</dbReference>